<dbReference type="VEuPathDB" id="TriTrypDB:LdBPK_300740.1"/>
<evidence type="ECO:0000256" key="4">
    <source>
        <dbReference type="ARBA" id="ARBA00022786"/>
    </source>
</evidence>
<accession>A0A504X9J5</accession>
<keyword evidence="3" id="KW-0498">Mitosis</keyword>
<gene>
    <name evidence="9" type="ORF">CGC21_35160</name>
</gene>
<organism evidence="9 10">
    <name type="scientific">Leishmania donovani</name>
    <dbReference type="NCBI Taxonomy" id="5661"/>
    <lineage>
        <taxon>Eukaryota</taxon>
        <taxon>Discoba</taxon>
        <taxon>Euglenozoa</taxon>
        <taxon>Kinetoplastea</taxon>
        <taxon>Metakinetoplastina</taxon>
        <taxon>Trypanosomatida</taxon>
        <taxon>Trypanosomatidae</taxon>
        <taxon>Leishmaniinae</taxon>
        <taxon>Leishmania</taxon>
    </lineage>
</organism>
<proteinExistence type="predicted"/>
<keyword evidence="1" id="KW-0132">Cell division</keyword>
<feature type="compositionally biased region" description="Basic and acidic residues" evidence="8">
    <location>
        <begin position="440"/>
        <end position="455"/>
    </location>
</feature>
<evidence type="ECO:0000256" key="8">
    <source>
        <dbReference type="SAM" id="MobiDB-lite"/>
    </source>
</evidence>
<keyword evidence="4" id="KW-0833">Ubl conjugation pathway</keyword>
<dbReference type="Pfam" id="PF13181">
    <property type="entry name" value="TPR_8"/>
    <property type="match status" value="1"/>
</dbReference>
<dbReference type="VEuPathDB" id="TriTrypDB:LDHU3_30.0940"/>
<evidence type="ECO:0000256" key="3">
    <source>
        <dbReference type="ARBA" id="ARBA00022776"/>
    </source>
</evidence>
<name>A0A504X9J5_LEIDO</name>
<dbReference type="Pfam" id="PF13424">
    <property type="entry name" value="TPR_12"/>
    <property type="match status" value="1"/>
</dbReference>
<feature type="repeat" description="TPR" evidence="7">
    <location>
        <begin position="298"/>
        <end position="331"/>
    </location>
</feature>
<dbReference type="FunFam" id="1.25.40.10:FF:000814">
    <property type="entry name" value="Cell division cycle protein 16, putative"/>
    <property type="match status" value="1"/>
</dbReference>
<dbReference type="InterPro" id="IPR019734">
    <property type="entry name" value="TPR_rpt"/>
</dbReference>
<dbReference type="GO" id="GO:0051301">
    <property type="term" value="P:cell division"/>
    <property type="evidence" value="ECO:0007669"/>
    <property type="project" value="TreeGrafter"/>
</dbReference>
<evidence type="ECO:0000313" key="9">
    <source>
        <dbReference type="EMBL" id="TPP45641.1"/>
    </source>
</evidence>
<evidence type="ECO:0000256" key="2">
    <source>
        <dbReference type="ARBA" id="ARBA00022737"/>
    </source>
</evidence>
<evidence type="ECO:0000256" key="5">
    <source>
        <dbReference type="ARBA" id="ARBA00022803"/>
    </source>
</evidence>
<comment type="caution">
    <text evidence="9">The sequence shown here is derived from an EMBL/GenBank/DDBJ whole genome shotgun (WGS) entry which is preliminary data.</text>
</comment>
<dbReference type="PROSITE" id="PS50005">
    <property type="entry name" value="TPR"/>
    <property type="match status" value="3"/>
</dbReference>
<keyword evidence="6" id="KW-0131">Cell cycle</keyword>
<dbReference type="EMBL" id="RHLC01000011">
    <property type="protein sequence ID" value="TPP45641.1"/>
    <property type="molecule type" value="Genomic_DNA"/>
</dbReference>
<dbReference type="PANTHER" id="PTHR12558">
    <property type="entry name" value="CELL DIVISION CYCLE 16,23,27"/>
    <property type="match status" value="1"/>
</dbReference>
<evidence type="ECO:0000256" key="7">
    <source>
        <dbReference type="PROSITE-ProRule" id="PRU00339"/>
    </source>
</evidence>
<feature type="region of interest" description="Disordered" evidence="8">
    <location>
        <begin position="438"/>
        <end position="504"/>
    </location>
</feature>
<dbReference type="SMART" id="SM00028">
    <property type="entry name" value="TPR"/>
    <property type="match status" value="5"/>
</dbReference>
<dbReference type="AlphaFoldDB" id="A0A504X9J5"/>
<sequence>MEAIGVLKENALRLVSAGQPISALHLVEVLCELQPNSDENRSLKIRCLYELREFDSVLKLAKQMTFACDQNSEVFLLAVKAAFELGDLKTCVQYAMTLINADSSKVVAMCFVAKAAELSGDPAKAVRFYKMALEADPFCGEAFSALTERHLLDRWEMLKLIDSLCIPAEVEVYRSTLKARIGSDYLTPGISGVPRTLVLLAGAKKEYESNNLRQALSLTTEILEVEPYHRQTLCLHLCILVDSKATPLLFEKAHFLSKNKCYTELAVYAIGCFYYSLSNYERAGRYFSRASELDCYFAEAWIAYGHCYAKLEEGEQALNVYRRAMNFFPGLNACCTYVGMQYSRVNQRSVARCFFEESLRKNSMDPLVLNELGVLALAEDNPKQALELFQRAYDSLPNRENPSEHSDCILFNLATMYRKLRRYEAAIDYYNQYVRSRPNASHDDKAKEEHTHQNAELHPAQTSSHHREASSLSEPDEALRQQTTSDSEHVSEAHACQAPAQEQRPPLHECLQPAYRYTCGEFSETISREEAMLAQQYNFSSPSDRTRAEATASATRRSVGDSKNGEFDSIFMQFMHGAVDQ</sequence>
<evidence type="ECO:0000256" key="6">
    <source>
        <dbReference type="ARBA" id="ARBA00023306"/>
    </source>
</evidence>
<keyword evidence="5 7" id="KW-0802">TPR repeat</keyword>
<feature type="repeat" description="TPR" evidence="7">
    <location>
        <begin position="407"/>
        <end position="440"/>
    </location>
</feature>
<feature type="repeat" description="TPR" evidence="7">
    <location>
        <begin position="366"/>
        <end position="399"/>
    </location>
</feature>
<dbReference type="Proteomes" id="UP000318447">
    <property type="component" value="Unassembled WGS sequence"/>
</dbReference>
<dbReference type="Gene3D" id="1.25.40.10">
    <property type="entry name" value="Tetratricopeptide repeat domain"/>
    <property type="match status" value="1"/>
</dbReference>
<keyword evidence="2" id="KW-0677">Repeat</keyword>
<dbReference type="PANTHER" id="PTHR12558:SF9">
    <property type="entry name" value="CELL DIVISION CYCLE PROTEIN 16 HOMOLOG"/>
    <property type="match status" value="1"/>
</dbReference>
<dbReference type="InterPro" id="IPR011990">
    <property type="entry name" value="TPR-like_helical_dom_sf"/>
</dbReference>
<evidence type="ECO:0000313" key="10">
    <source>
        <dbReference type="Proteomes" id="UP000318447"/>
    </source>
</evidence>
<evidence type="ECO:0000256" key="1">
    <source>
        <dbReference type="ARBA" id="ARBA00022618"/>
    </source>
</evidence>
<reference evidence="10" key="1">
    <citation type="submission" date="2019-02" db="EMBL/GenBank/DDBJ databases">
        <title>FDA dAtabase for Regulatory Grade micrObial Sequences (FDA-ARGOS): Supporting development and validation of Infectious Disease Dx tests.</title>
        <authorList>
            <person name="Duncan R."/>
            <person name="Fisher C."/>
            <person name="Tallon L."/>
            <person name="Sadzewicz L."/>
            <person name="Sengamalay N."/>
            <person name="Ott S."/>
            <person name="Godinez A."/>
            <person name="Nagaraj S."/>
            <person name="Vavikolanu K."/>
            <person name="Nadendla S."/>
            <person name="Aluvathingal J."/>
            <person name="Sichtig H."/>
        </authorList>
    </citation>
    <scope>NUCLEOTIDE SEQUENCE [LARGE SCALE GENOMIC DNA]</scope>
    <source>
        <strain evidence="10">FDAARGOS_361</strain>
    </source>
</reference>
<dbReference type="SUPFAM" id="SSF48452">
    <property type="entry name" value="TPR-like"/>
    <property type="match status" value="1"/>
</dbReference>
<dbReference type="VEuPathDB" id="TriTrypDB:LdCL_300012500"/>
<protein>
    <submittedName>
        <fullName evidence="9">TPR repeat family protein</fullName>
    </submittedName>
</protein>